<feature type="domain" description="Ras-GEF" evidence="7">
    <location>
        <begin position="1002"/>
        <end position="1244"/>
    </location>
</feature>
<reference evidence="9" key="2">
    <citation type="submission" date="2020-11" db="EMBL/GenBank/DDBJ databases">
        <authorList>
            <consortium name="DOE Joint Genome Institute"/>
            <person name="Kuo A."/>
            <person name="Miyauchi S."/>
            <person name="Kiss E."/>
            <person name="Drula E."/>
            <person name="Kohler A."/>
            <person name="Sanchez-Garcia M."/>
            <person name="Andreopoulos B."/>
            <person name="Barry K.W."/>
            <person name="Bonito G."/>
            <person name="Buee M."/>
            <person name="Carver A."/>
            <person name="Chen C."/>
            <person name="Cichocki N."/>
            <person name="Clum A."/>
            <person name="Culley D."/>
            <person name="Crous P.W."/>
            <person name="Fauchery L."/>
            <person name="Girlanda M."/>
            <person name="Hayes R."/>
            <person name="Keri Z."/>
            <person name="Labutti K."/>
            <person name="Lipzen A."/>
            <person name="Lombard V."/>
            <person name="Magnuson J."/>
            <person name="Maillard F."/>
            <person name="Morin E."/>
            <person name="Murat C."/>
            <person name="Nolan M."/>
            <person name="Ohm R."/>
            <person name="Pangilinan J."/>
            <person name="Pereira M."/>
            <person name="Perotto S."/>
            <person name="Peter M."/>
            <person name="Riley R."/>
            <person name="Sitrit Y."/>
            <person name="Stielow B."/>
            <person name="Szollosi G."/>
            <person name="Zifcakova L."/>
            <person name="Stursova M."/>
            <person name="Spatafora J.W."/>
            <person name="Tedersoo L."/>
            <person name="Vaario L.-M."/>
            <person name="Yamada A."/>
            <person name="Yan M."/>
            <person name="Wang P."/>
            <person name="Xu J."/>
            <person name="Bruns T."/>
            <person name="Baldrian P."/>
            <person name="Vilgalys R."/>
            <person name="Henrissat B."/>
            <person name="Grigoriev I.V."/>
            <person name="Hibbett D."/>
            <person name="Nagy L.G."/>
            <person name="Martin F.M."/>
        </authorList>
    </citation>
    <scope>NUCLEOTIDE SEQUENCE</scope>
    <source>
        <strain evidence="9">UH-Tt-Lm1</strain>
    </source>
</reference>
<evidence type="ECO:0000259" key="6">
    <source>
        <dbReference type="PROSITE" id="PS50002"/>
    </source>
</evidence>
<dbReference type="CDD" id="cd00155">
    <property type="entry name" value="RasGEF"/>
    <property type="match status" value="1"/>
</dbReference>
<feature type="compositionally biased region" description="Polar residues" evidence="5">
    <location>
        <begin position="163"/>
        <end position="176"/>
    </location>
</feature>
<dbReference type="SUPFAM" id="SSF48366">
    <property type="entry name" value="Ras GEF"/>
    <property type="match status" value="1"/>
</dbReference>
<evidence type="ECO:0000256" key="3">
    <source>
        <dbReference type="PROSITE-ProRule" id="PRU00168"/>
    </source>
</evidence>
<dbReference type="InterPro" id="IPR036964">
    <property type="entry name" value="RASGEF_cat_dom_sf"/>
</dbReference>
<evidence type="ECO:0000259" key="7">
    <source>
        <dbReference type="PROSITE" id="PS50009"/>
    </source>
</evidence>
<dbReference type="PROSITE" id="PS50002">
    <property type="entry name" value="SH3"/>
    <property type="match status" value="1"/>
</dbReference>
<evidence type="ECO:0000256" key="1">
    <source>
        <dbReference type="ARBA" id="ARBA00022443"/>
    </source>
</evidence>
<feature type="domain" description="SH3" evidence="6">
    <location>
        <begin position="83"/>
        <end position="144"/>
    </location>
</feature>
<keyword evidence="9" id="KW-0132">Cell division</keyword>
<protein>
    <submittedName>
        <fullName evidence="9">Cell division control protein 25</fullName>
    </submittedName>
</protein>
<feature type="compositionally biased region" description="Polar residues" evidence="5">
    <location>
        <begin position="1"/>
        <end position="19"/>
    </location>
</feature>
<dbReference type="Pfam" id="PF07653">
    <property type="entry name" value="SH3_2"/>
    <property type="match status" value="1"/>
</dbReference>
<dbReference type="GO" id="GO:0051301">
    <property type="term" value="P:cell division"/>
    <property type="evidence" value="ECO:0007669"/>
    <property type="project" value="UniProtKB-KW"/>
</dbReference>
<dbReference type="InterPro" id="IPR056685">
    <property type="entry name" value="DUF7783"/>
</dbReference>
<sequence>MRLQIDTSPRAVQQNNSPQKPARGSRSKTPDPSSAASGHSMFSRASSPNLLSPAPSSSSSSPIDTHPIQRYTPSPSPSFSEDGDPDYVLAMHDFTPDHRNATCLAFHAGQVIHVLNRDPSGWWDGEVDGRRGWFPSNYVATTAVASSLTEEVFPGAESPLIRQATSSTWSNPSSPKRATPSGKGHRQSASESIVSNVDGYCPSIMVSLLHALSLLQNAIRSGRLAHFQPSTACIISCVRSILATTGCLSRDAVVLRKHPMLAEQRKKILSDLASLVTQAKTASAGNLGEIKQSIESDALMRLGGRVFARVRRFLAFAVQCGVELPEGDEDDESTAGPSSAVGGGRVRSREPTLEDGDTSDDDDDPDEDDTYRRKTPVTVRTTNGIVHRPVFSRFQTTNSQTTPRAALRTKSMGDLRNSKPAPKAASPTSPLRSPPRPSPQHMSPTPIRPAPPPPNHQRGPSLSSMSSSSSVSSLDSVKTPATPQFPNGPCTVAEVIETLRNTHDQYLSTIAAFIGHVHSHSRTSHASSTGHMLELVREVVEMVCRLLTIVDGVMKHPGIPAPKILNLKAAKHGLYNVTSCLAESVRVLTSGANGEEGSEEDERAGLLKLATDASKAGSDCVSEVKKCLLLSVVDEPILLQLPVPEKLAPGVLGASKRPELLDQEPQSVTKLTLEIDEDATVQGDLLPLISPQQPFVGNGVATINEGTTLTPEVLSDGRDSACSIRPAHAHGTLPSPLVFTSEPVAPTLPSPVSFARTDDDGTTWEGSHNLHSRSSHDTTRSGRTTPRYAKSELDSRLLLSHDYSLEDVAYNKDGVLVGASLECIVEKMTPHDNIVEPAFSAVFFMTFRMFSTPQELVAAVIRRYNLLPPAGLDDEDLYVWQQRKGVPVRLRVANFLKLWLETFWRSGTDDAVLATLMAFTRDALSVMFPNPSQRVMELIILRSQQTNSIISPRADRSKDAGLPLNPPSAGVSSDIPRPIMTKALLTQLRARGFGVISPLDFDALELARQLTIMESKLYCAITAEEVLEAGKEAPRGMTTPNPNVKGVTSVSTAITGWVAETILDETDAKKRTALVKFFIKLADRCNTLCNFSTSRAILAALDSSTISRLQQTWTGLPQKYRVQLEGLRKLADHARNYSEYRSRLRNTSPPAVPFLGLYLTDLTFCREGNPSTRPSPTAPEKKLINFNKYHKLARIVQDMQRFQVPYYLKEIPEVHEYLKFSLEKSKRQGDLQDLYRRSLLIEPRQPADTPPTSDVRQLFSWATRQPSALTPTSA</sequence>
<feature type="region of interest" description="Disordered" evidence="5">
    <location>
        <begin position="163"/>
        <end position="189"/>
    </location>
</feature>
<dbReference type="PROSITE" id="PS50212">
    <property type="entry name" value="RASGEF_NTER"/>
    <property type="match status" value="1"/>
</dbReference>
<feature type="region of interest" description="Disordered" evidence="5">
    <location>
        <begin position="756"/>
        <end position="787"/>
    </location>
</feature>
<dbReference type="InterPro" id="IPR001452">
    <property type="entry name" value="SH3_domain"/>
</dbReference>
<organism evidence="9 10">
    <name type="scientific">Thelephora terrestris</name>
    <dbReference type="NCBI Taxonomy" id="56493"/>
    <lineage>
        <taxon>Eukaryota</taxon>
        <taxon>Fungi</taxon>
        <taxon>Dikarya</taxon>
        <taxon>Basidiomycota</taxon>
        <taxon>Agaricomycotina</taxon>
        <taxon>Agaricomycetes</taxon>
        <taxon>Thelephorales</taxon>
        <taxon>Thelephoraceae</taxon>
        <taxon>Thelephora</taxon>
    </lineage>
</organism>
<feature type="compositionally biased region" description="Pro residues" evidence="5">
    <location>
        <begin position="446"/>
        <end position="455"/>
    </location>
</feature>
<dbReference type="SUPFAM" id="SSF50044">
    <property type="entry name" value="SH3-domain"/>
    <property type="match status" value="1"/>
</dbReference>
<evidence type="ECO:0000313" key="9">
    <source>
        <dbReference type="EMBL" id="KAF9778640.1"/>
    </source>
</evidence>
<evidence type="ECO:0000256" key="2">
    <source>
        <dbReference type="ARBA" id="ARBA00022658"/>
    </source>
</evidence>
<dbReference type="GO" id="GO:0005085">
    <property type="term" value="F:guanyl-nucleotide exchange factor activity"/>
    <property type="evidence" value="ECO:0007669"/>
    <property type="project" value="UniProtKB-KW"/>
</dbReference>
<feature type="compositionally biased region" description="Acidic residues" evidence="5">
    <location>
        <begin position="353"/>
        <end position="369"/>
    </location>
</feature>
<dbReference type="InterPro" id="IPR036028">
    <property type="entry name" value="SH3-like_dom_sf"/>
</dbReference>
<dbReference type="Pfam" id="PF00617">
    <property type="entry name" value="RasGEF"/>
    <property type="match status" value="1"/>
</dbReference>
<dbReference type="InterPro" id="IPR023578">
    <property type="entry name" value="Ras_GEF_dom_sf"/>
</dbReference>
<keyword evidence="1 4" id="KW-0728">SH3 domain</keyword>
<dbReference type="AlphaFoldDB" id="A0A9P6H4Z7"/>
<keyword evidence="2 3" id="KW-0344">Guanine-nucleotide releasing factor</keyword>
<dbReference type="Gene3D" id="2.30.30.40">
    <property type="entry name" value="SH3 Domains"/>
    <property type="match status" value="1"/>
</dbReference>
<dbReference type="Gene3D" id="1.10.840.10">
    <property type="entry name" value="Ras guanine-nucleotide exchange factors catalytic domain"/>
    <property type="match status" value="1"/>
</dbReference>
<dbReference type="SMART" id="SM00229">
    <property type="entry name" value="RasGEFN"/>
    <property type="match status" value="1"/>
</dbReference>
<dbReference type="PROSITE" id="PS50009">
    <property type="entry name" value="RASGEF_CAT"/>
    <property type="match status" value="1"/>
</dbReference>
<feature type="compositionally biased region" description="Low complexity" evidence="5">
    <location>
        <begin position="461"/>
        <end position="477"/>
    </location>
</feature>
<feature type="region of interest" description="Disordered" evidence="5">
    <location>
        <begin position="325"/>
        <end position="489"/>
    </location>
</feature>
<dbReference type="InterPro" id="IPR008937">
    <property type="entry name" value="Ras-like_GEF"/>
</dbReference>
<accession>A0A9P6H4Z7</accession>
<dbReference type="Proteomes" id="UP000736335">
    <property type="component" value="Unassembled WGS sequence"/>
</dbReference>
<evidence type="ECO:0000259" key="8">
    <source>
        <dbReference type="PROSITE" id="PS50212"/>
    </source>
</evidence>
<gene>
    <name evidence="9" type="ORF">BJ322DRAFT_1014082</name>
</gene>
<proteinExistence type="predicted"/>
<dbReference type="SMART" id="SM00147">
    <property type="entry name" value="RasGEF"/>
    <property type="match status" value="1"/>
</dbReference>
<evidence type="ECO:0000256" key="5">
    <source>
        <dbReference type="SAM" id="MobiDB-lite"/>
    </source>
</evidence>
<dbReference type="SMART" id="SM00326">
    <property type="entry name" value="SH3"/>
    <property type="match status" value="1"/>
</dbReference>
<dbReference type="EMBL" id="WIUZ02000022">
    <property type="protein sequence ID" value="KAF9778640.1"/>
    <property type="molecule type" value="Genomic_DNA"/>
</dbReference>
<comment type="caution">
    <text evidence="9">The sequence shown here is derived from an EMBL/GenBank/DDBJ whole genome shotgun (WGS) entry which is preliminary data.</text>
</comment>
<dbReference type="OrthoDB" id="28357at2759"/>
<dbReference type="Pfam" id="PF00618">
    <property type="entry name" value="RasGEF_N"/>
    <property type="match status" value="1"/>
</dbReference>
<dbReference type="PRINTS" id="PR00452">
    <property type="entry name" value="SH3DOMAIN"/>
</dbReference>
<feature type="compositionally biased region" description="Low complexity" evidence="5">
    <location>
        <begin position="418"/>
        <end position="431"/>
    </location>
</feature>
<dbReference type="Pfam" id="PF25006">
    <property type="entry name" value="DUF7783"/>
    <property type="match status" value="1"/>
</dbReference>
<dbReference type="GO" id="GO:0007265">
    <property type="term" value="P:Ras protein signal transduction"/>
    <property type="evidence" value="ECO:0007669"/>
    <property type="project" value="TreeGrafter"/>
</dbReference>
<keyword evidence="10" id="KW-1185">Reference proteome</keyword>
<evidence type="ECO:0000256" key="4">
    <source>
        <dbReference type="PROSITE-ProRule" id="PRU00192"/>
    </source>
</evidence>
<dbReference type="PROSITE" id="PS00720">
    <property type="entry name" value="RASGEF"/>
    <property type="match status" value="1"/>
</dbReference>
<keyword evidence="9" id="KW-0131">Cell cycle</keyword>
<dbReference type="InterPro" id="IPR000651">
    <property type="entry name" value="Ras-like_Gua-exchang_fac_N"/>
</dbReference>
<dbReference type="Gene3D" id="1.20.870.10">
    <property type="entry name" value="Son of sevenless (SoS) protein Chain: S domain 1"/>
    <property type="match status" value="1"/>
</dbReference>
<feature type="compositionally biased region" description="Polar residues" evidence="5">
    <location>
        <begin position="393"/>
        <end position="403"/>
    </location>
</feature>
<name>A0A9P6H4Z7_9AGAM</name>
<feature type="region of interest" description="Disordered" evidence="5">
    <location>
        <begin position="1"/>
        <end position="84"/>
    </location>
</feature>
<feature type="region of interest" description="Disordered" evidence="5">
    <location>
        <begin position="952"/>
        <end position="971"/>
    </location>
</feature>
<dbReference type="InterPro" id="IPR001895">
    <property type="entry name" value="RASGEF_cat_dom"/>
</dbReference>
<dbReference type="PANTHER" id="PTHR23113">
    <property type="entry name" value="GUANINE NUCLEOTIDE EXCHANGE FACTOR"/>
    <property type="match status" value="1"/>
</dbReference>
<dbReference type="InterPro" id="IPR019804">
    <property type="entry name" value="Ras_G-nucl-exch_fac_CS"/>
</dbReference>
<dbReference type="CDD" id="cd06224">
    <property type="entry name" value="REM"/>
    <property type="match status" value="1"/>
</dbReference>
<feature type="domain" description="N-terminal Ras-GEF" evidence="8">
    <location>
        <begin position="812"/>
        <end position="943"/>
    </location>
</feature>
<dbReference type="PANTHER" id="PTHR23113:SF354">
    <property type="entry name" value="BUD SITE SELECTION PROTEIN 5"/>
    <property type="match status" value="1"/>
</dbReference>
<dbReference type="GO" id="GO:0005886">
    <property type="term" value="C:plasma membrane"/>
    <property type="evidence" value="ECO:0007669"/>
    <property type="project" value="TreeGrafter"/>
</dbReference>
<reference evidence="9" key="1">
    <citation type="journal article" date="2020" name="Nat. Commun.">
        <title>Large-scale genome sequencing of mycorrhizal fungi provides insights into the early evolution of symbiotic traits.</title>
        <authorList>
            <person name="Miyauchi S."/>
            <person name="Kiss E."/>
            <person name="Kuo A."/>
            <person name="Drula E."/>
            <person name="Kohler A."/>
            <person name="Sanchez-Garcia M."/>
            <person name="Morin E."/>
            <person name="Andreopoulos B."/>
            <person name="Barry K.W."/>
            <person name="Bonito G."/>
            <person name="Buee M."/>
            <person name="Carver A."/>
            <person name="Chen C."/>
            <person name="Cichocki N."/>
            <person name="Clum A."/>
            <person name="Culley D."/>
            <person name="Crous P.W."/>
            <person name="Fauchery L."/>
            <person name="Girlanda M."/>
            <person name="Hayes R.D."/>
            <person name="Keri Z."/>
            <person name="LaButti K."/>
            <person name="Lipzen A."/>
            <person name="Lombard V."/>
            <person name="Magnuson J."/>
            <person name="Maillard F."/>
            <person name="Murat C."/>
            <person name="Nolan M."/>
            <person name="Ohm R.A."/>
            <person name="Pangilinan J."/>
            <person name="Pereira M.F."/>
            <person name="Perotto S."/>
            <person name="Peter M."/>
            <person name="Pfister S."/>
            <person name="Riley R."/>
            <person name="Sitrit Y."/>
            <person name="Stielow J.B."/>
            <person name="Szollosi G."/>
            <person name="Zifcakova L."/>
            <person name="Stursova M."/>
            <person name="Spatafora J.W."/>
            <person name="Tedersoo L."/>
            <person name="Vaario L.M."/>
            <person name="Yamada A."/>
            <person name="Yan M."/>
            <person name="Wang P."/>
            <person name="Xu J."/>
            <person name="Bruns T."/>
            <person name="Baldrian P."/>
            <person name="Vilgalys R."/>
            <person name="Dunand C."/>
            <person name="Henrissat B."/>
            <person name="Grigoriev I.V."/>
            <person name="Hibbett D."/>
            <person name="Nagy L.G."/>
            <person name="Martin F.M."/>
        </authorList>
    </citation>
    <scope>NUCLEOTIDE SEQUENCE</scope>
    <source>
        <strain evidence="9">UH-Tt-Lm1</strain>
    </source>
</reference>
<feature type="compositionally biased region" description="Low complexity" evidence="5">
    <location>
        <begin position="43"/>
        <end position="62"/>
    </location>
</feature>
<evidence type="ECO:0000313" key="10">
    <source>
        <dbReference type="Proteomes" id="UP000736335"/>
    </source>
</evidence>
<dbReference type="CDD" id="cd11883">
    <property type="entry name" value="SH3_Sdc25"/>
    <property type="match status" value="1"/>
</dbReference>